<comment type="similarity">
    <text evidence="1">Belongs to the UPF0065 (bug) family.</text>
</comment>
<protein>
    <submittedName>
        <fullName evidence="3">Bug family tripartite tricarboxylate transporter substrate binding protein</fullName>
    </submittedName>
</protein>
<dbReference type="Gene3D" id="3.40.190.150">
    <property type="entry name" value="Bordetella uptake gene, domain 1"/>
    <property type="match status" value="1"/>
</dbReference>
<accession>A0ABW2QFE1</accession>
<dbReference type="EMBL" id="JBHTCA010000003">
    <property type="protein sequence ID" value="MFC7408198.1"/>
    <property type="molecule type" value="Genomic_DNA"/>
</dbReference>
<feature type="signal peptide" evidence="2">
    <location>
        <begin position="1"/>
        <end position="25"/>
    </location>
</feature>
<dbReference type="Pfam" id="PF03401">
    <property type="entry name" value="TctC"/>
    <property type="match status" value="1"/>
</dbReference>
<evidence type="ECO:0000256" key="1">
    <source>
        <dbReference type="ARBA" id="ARBA00006987"/>
    </source>
</evidence>
<dbReference type="SUPFAM" id="SSF53850">
    <property type="entry name" value="Periplasmic binding protein-like II"/>
    <property type="match status" value="1"/>
</dbReference>
<dbReference type="InterPro" id="IPR005064">
    <property type="entry name" value="BUG"/>
</dbReference>
<dbReference type="PIRSF" id="PIRSF017082">
    <property type="entry name" value="YflP"/>
    <property type="match status" value="1"/>
</dbReference>
<dbReference type="Gene3D" id="3.40.190.10">
    <property type="entry name" value="Periplasmic binding protein-like II"/>
    <property type="match status" value="1"/>
</dbReference>
<organism evidence="3 4">
    <name type="scientific">Hydrogenophaga atypica</name>
    <dbReference type="NCBI Taxonomy" id="249409"/>
    <lineage>
        <taxon>Bacteria</taxon>
        <taxon>Pseudomonadati</taxon>
        <taxon>Pseudomonadota</taxon>
        <taxon>Betaproteobacteria</taxon>
        <taxon>Burkholderiales</taxon>
        <taxon>Comamonadaceae</taxon>
        <taxon>Hydrogenophaga</taxon>
    </lineage>
</organism>
<keyword evidence="4" id="KW-1185">Reference proteome</keyword>
<evidence type="ECO:0000256" key="2">
    <source>
        <dbReference type="SAM" id="SignalP"/>
    </source>
</evidence>
<dbReference type="RefSeq" id="WP_382220256.1">
    <property type="nucleotide sequence ID" value="NZ_JBHTCA010000003.1"/>
</dbReference>
<proteinExistence type="inferred from homology"/>
<sequence>MNKHNLKRRVALAAVMASLAPWAQAQTSDVWPSRPITLVVASGAGSGVDLAAREMAQKLSASLKQPVVVENKPGGSGMLAGSMVARAKADGYTLLYSNASFVTVAPAVIKNMTYDPVKDLTPLAQTAVGGIILMVNKDVPANNLKELVALVKANPERYNYATWGNGSAGQLTMEWLKQKAGLKMEHIPYKTTPQIVNDLASGVLQIGWSDPGTPVPMIEANKIKGIAISGNNRVPRTRNVATMGEQGYPFDSVGWFGMFGPANLPKPITDRLNAEINKVQASAEMAKRMETMNFEPPPVKTADEFKAIIAADVKMWATIAKDANISGE</sequence>
<dbReference type="Proteomes" id="UP001596501">
    <property type="component" value="Unassembled WGS sequence"/>
</dbReference>
<evidence type="ECO:0000313" key="3">
    <source>
        <dbReference type="EMBL" id="MFC7408198.1"/>
    </source>
</evidence>
<comment type="caution">
    <text evidence="3">The sequence shown here is derived from an EMBL/GenBank/DDBJ whole genome shotgun (WGS) entry which is preliminary data.</text>
</comment>
<feature type="chain" id="PRO_5045260746" evidence="2">
    <location>
        <begin position="26"/>
        <end position="328"/>
    </location>
</feature>
<name>A0ABW2QFE1_9BURK</name>
<gene>
    <name evidence="3" type="ORF">ACFQPB_04940</name>
</gene>
<reference evidence="4" key="1">
    <citation type="journal article" date="2019" name="Int. J. Syst. Evol. Microbiol.">
        <title>The Global Catalogue of Microorganisms (GCM) 10K type strain sequencing project: providing services to taxonomists for standard genome sequencing and annotation.</title>
        <authorList>
            <consortium name="The Broad Institute Genomics Platform"/>
            <consortium name="The Broad Institute Genome Sequencing Center for Infectious Disease"/>
            <person name="Wu L."/>
            <person name="Ma J."/>
        </authorList>
    </citation>
    <scope>NUCLEOTIDE SEQUENCE [LARGE SCALE GENOMIC DNA]</scope>
    <source>
        <strain evidence="4">CGMCC 1.12371</strain>
    </source>
</reference>
<dbReference type="CDD" id="cd07012">
    <property type="entry name" value="PBP2_Bug_TTT"/>
    <property type="match status" value="1"/>
</dbReference>
<evidence type="ECO:0000313" key="4">
    <source>
        <dbReference type="Proteomes" id="UP001596501"/>
    </source>
</evidence>
<dbReference type="PANTHER" id="PTHR42928:SF5">
    <property type="entry name" value="BLR1237 PROTEIN"/>
    <property type="match status" value="1"/>
</dbReference>
<dbReference type="PANTHER" id="PTHR42928">
    <property type="entry name" value="TRICARBOXYLATE-BINDING PROTEIN"/>
    <property type="match status" value="1"/>
</dbReference>
<dbReference type="InterPro" id="IPR042100">
    <property type="entry name" value="Bug_dom1"/>
</dbReference>
<keyword evidence="2" id="KW-0732">Signal</keyword>